<name>A0A1L3KIU0_9VIRU</name>
<keyword evidence="1" id="KW-1175">Viral attachment to host cell pilus</keyword>
<dbReference type="GO" id="GO:0039666">
    <property type="term" value="P:virion attachment to host cell pilus"/>
    <property type="evidence" value="ECO:0007669"/>
    <property type="project" value="UniProtKB-KW"/>
</dbReference>
<evidence type="ECO:0000256" key="2">
    <source>
        <dbReference type="ARBA" id="ARBA00035110"/>
    </source>
</evidence>
<keyword evidence="1" id="KW-1161">Viral attachment to host cell</keyword>
<dbReference type="Pfam" id="PF03863">
    <property type="entry name" value="Phage_mat-A"/>
    <property type="match status" value="1"/>
</dbReference>
<evidence type="ECO:0000313" key="3">
    <source>
        <dbReference type="EMBL" id="APG77293.1"/>
    </source>
</evidence>
<evidence type="ECO:0000256" key="1">
    <source>
        <dbReference type="ARBA" id="ARBA00023104"/>
    </source>
</evidence>
<reference evidence="3" key="1">
    <citation type="journal article" date="2016" name="Nature">
        <title>Redefining the invertebrate RNA virosphere.</title>
        <authorList>
            <person name="Shi M."/>
            <person name="Lin X.D."/>
            <person name="Tian J.H."/>
            <person name="Chen L.J."/>
            <person name="Chen X."/>
            <person name="Li C.X."/>
            <person name="Qin X.C."/>
            <person name="Li J."/>
            <person name="Cao J.P."/>
            <person name="Eden J.S."/>
            <person name="Buchmann J."/>
            <person name="Wang W."/>
            <person name="Xu J."/>
            <person name="Holmes E.C."/>
            <person name="Zhang Y.Z."/>
        </authorList>
    </citation>
    <scope>NUCLEOTIDE SEQUENCE</scope>
    <source>
        <strain evidence="3">WZSLuoI85062</strain>
    </source>
</reference>
<dbReference type="InterPro" id="IPR005563">
    <property type="entry name" value="A_protein"/>
</dbReference>
<protein>
    <submittedName>
        <fullName evidence="3">Uncharacterized protein</fullName>
    </submittedName>
</protein>
<dbReference type="EMBL" id="KX883621">
    <property type="protein sequence ID" value="APG77293.1"/>
    <property type="molecule type" value="Genomic_RNA"/>
</dbReference>
<keyword evidence="1" id="KW-1160">Virus entry into host cell</keyword>
<proteinExistence type="inferred from homology"/>
<sequence>MLTIGVQMIETKRSESSVVVRDLQKGKVEFDTVVSAPNQSGISAKCKFKVAKPYRYHNADYIGPRSIHVKLPSGTLVNVPLPSSATVLSELESGSFESTLRPYMQSHILEAAQGASLNSQEYGDLLLGVTALEARETYSMVKNVFISLYNLLFDFYRDLKRGNIVGAADAVADAWLQWRYGWRPFIGELTTMHEMLTTDKLSGLKSSYGNSVYDLDGQEILIKTFVVEDEGTYFTYELSVYDIKRVVNKVGFLYLNTASSRNDSLLAQLGLDADSILSTAWDLVPFSFVIDFFFNIGNLLSDPSHSDRIDTFNHYVSTIIDHKFRVRCIGANIDGIKLVDGTPSESAISFWANKYPPYASLDLWTERTDLVLEATRNSMSTPVANWCSELGISAIQHLQSYIYDGSGYTLDDYFQHRTWSNGSHHWKLVHPVSGRPYDPYSRSFFGVIKSEILPLMGCFSTKDEGMAYLRSFICQIPVGALRAKAHESHEFFYKHMIRISDSNDDFVRWELRGDSSFSSIGTLSTYMERNYIFPYMPQDGGLPNYKVGMFSIRSVLEKELINFEPADRPEYSFAANSFCREIDNPGEYQGITINTELSSGQWADLAALGLKIARSRFG</sequence>
<accession>A0A1L3KIU0</accession>
<organism evidence="3">
    <name type="scientific">Wenzhou levi-like virus 4</name>
    <dbReference type="NCBI Taxonomy" id="1923570"/>
    <lineage>
        <taxon>Viruses</taxon>
        <taxon>Riboviria</taxon>
    </lineage>
</organism>
<keyword evidence="1" id="KW-0946">Virion</keyword>
<keyword evidence="1" id="KW-0945">Host-virus interaction</keyword>
<comment type="similarity">
    <text evidence="2">Belongs to the Leviviricetes maturation protein family.</text>
</comment>